<dbReference type="InterPro" id="IPR005471">
    <property type="entry name" value="Tscrpt_reg_IclR_N"/>
</dbReference>
<feature type="region of interest" description="Disordered" evidence="3">
    <location>
        <begin position="1"/>
        <end position="20"/>
    </location>
</feature>
<dbReference type="InterPro" id="IPR050707">
    <property type="entry name" value="HTH_MetabolicPath_Reg"/>
</dbReference>
<dbReference type="SMART" id="SM00346">
    <property type="entry name" value="HTH_ICLR"/>
    <property type="match status" value="1"/>
</dbReference>
<dbReference type="GO" id="GO:0045892">
    <property type="term" value="P:negative regulation of DNA-templated transcription"/>
    <property type="evidence" value="ECO:0007669"/>
    <property type="project" value="TreeGrafter"/>
</dbReference>
<dbReference type="InterPro" id="IPR036390">
    <property type="entry name" value="WH_DNA-bd_sf"/>
</dbReference>
<dbReference type="PANTHER" id="PTHR30136">
    <property type="entry name" value="HELIX-TURN-HELIX TRANSCRIPTIONAL REGULATOR, ICLR FAMILY"/>
    <property type="match status" value="1"/>
</dbReference>
<dbReference type="Pfam" id="PF09339">
    <property type="entry name" value="HTH_IclR"/>
    <property type="match status" value="1"/>
</dbReference>
<feature type="compositionally biased region" description="Polar residues" evidence="3">
    <location>
        <begin position="8"/>
        <end position="20"/>
    </location>
</feature>
<evidence type="ECO:0000256" key="1">
    <source>
        <dbReference type="ARBA" id="ARBA00023015"/>
    </source>
</evidence>
<reference evidence="5" key="1">
    <citation type="journal article" date="2008" name="J. Am. Chem. Soc.">
        <title>Epoxide hydrolase Lsd19 for polyether formation in the biosynthesis of lasalocid A: direct experimental evidence on polyene-polyepoxide hypothesis in polyether biosynthesis.</title>
        <authorList>
            <person name="Shichijo Y."/>
            <person name="Migita A."/>
            <person name="Oguri H."/>
            <person name="Watanabe M."/>
            <person name="Tokiwano T."/>
            <person name="Watanabe K."/>
            <person name="Oikawa H."/>
        </authorList>
    </citation>
    <scope>NUCLEOTIDE SEQUENCE</scope>
    <source>
        <strain evidence="5">ATCC 31180</strain>
        <plasmid evidence="5">pKSL</plasmid>
    </source>
</reference>
<evidence type="ECO:0000313" key="5">
    <source>
        <dbReference type="EMBL" id="BAG85017.1"/>
    </source>
</evidence>
<dbReference type="Gene3D" id="1.10.10.10">
    <property type="entry name" value="Winged helix-like DNA-binding domain superfamily/Winged helix DNA-binding domain"/>
    <property type="match status" value="1"/>
</dbReference>
<dbReference type="SUPFAM" id="SSF46785">
    <property type="entry name" value="Winged helix' DNA-binding domain"/>
    <property type="match status" value="1"/>
</dbReference>
<evidence type="ECO:0000256" key="3">
    <source>
        <dbReference type="SAM" id="MobiDB-lite"/>
    </source>
</evidence>
<dbReference type="GO" id="GO:0003700">
    <property type="term" value="F:DNA-binding transcription factor activity"/>
    <property type="evidence" value="ECO:0007669"/>
    <property type="project" value="TreeGrafter"/>
</dbReference>
<sequence>MRSGGNHMPQSPHRTASESSMGRGVLKGAFALLDELRRQGGEAGLTQIANACGLPKASTHRLLHQLLMVGAVERHRGRYRVGGQLYRIGQAWQPHPGLRLAARQPLHGLRAATGASVVVTVLYEDLALTIASVPGEVEPVAPVRDGMGFTLDTAAGQVLTAGPPRRAAGRPETALLEREQVMDGVCCAALPVCSPDGRLRAAITAMVPPHRRLQTVAEHTARAGAAITANLGRAARSTAPLPPVLRH</sequence>
<keyword evidence="2" id="KW-0804">Transcription</keyword>
<reference evidence="5" key="2">
    <citation type="journal article" date="2009" name="Biosci. Biotechnol. Biochem.">
        <title>Identification of a gene cluster of polyether antibiotic lasalocid from Streptomyces lasaliensis.</title>
        <authorList>
            <person name="Migita A."/>
            <person name="Watanabe M."/>
            <person name="Hirose Y."/>
            <person name="Watanabe K."/>
            <person name="Tokiwano T."/>
            <person name="Kinashi H."/>
            <person name="Oikawa H."/>
        </authorList>
    </citation>
    <scope>NUCLEOTIDE SEQUENCE</scope>
    <source>
        <strain evidence="5">ATCC 31180</strain>
        <plasmid evidence="5">pKSL</plasmid>
    </source>
</reference>
<gene>
    <name evidence="5" type="primary">lsd2</name>
</gene>
<dbReference type="SUPFAM" id="SSF55781">
    <property type="entry name" value="GAF domain-like"/>
    <property type="match status" value="1"/>
</dbReference>
<dbReference type="Gene3D" id="3.30.450.40">
    <property type="match status" value="1"/>
</dbReference>
<dbReference type="GO" id="GO:0003677">
    <property type="term" value="F:DNA binding"/>
    <property type="evidence" value="ECO:0007669"/>
    <property type="project" value="InterPro"/>
</dbReference>
<accession>B6ZK55</accession>
<dbReference type="PANTHER" id="PTHR30136:SF24">
    <property type="entry name" value="HTH-TYPE TRANSCRIPTIONAL REPRESSOR ALLR"/>
    <property type="match status" value="1"/>
</dbReference>
<organism evidence="5">
    <name type="scientific">Streptomyces lasalocidi</name>
    <name type="common">Streptomyces lasaliensis</name>
    <dbReference type="NCBI Taxonomy" id="324833"/>
    <lineage>
        <taxon>Bacteria</taxon>
        <taxon>Bacillati</taxon>
        <taxon>Actinomycetota</taxon>
        <taxon>Actinomycetes</taxon>
        <taxon>Kitasatosporales</taxon>
        <taxon>Streptomycetaceae</taxon>
        <taxon>Streptomyces</taxon>
    </lineage>
</organism>
<dbReference type="EMBL" id="AB449340">
    <property type="protein sequence ID" value="BAG85017.1"/>
    <property type="molecule type" value="Genomic_DNA"/>
</dbReference>
<keyword evidence="1" id="KW-0805">Transcription regulation</keyword>
<dbReference type="PROSITE" id="PS51077">
    <property type="entry name" value="HTH_ICLR"/>
    <property type="match status" value="1"/>
</dbReference>
<protein>
    <submittedName>
        <fullName evidence="5">Putative transcriptional regulator</fullName>
    </submittedName>
</protein>
<dbReference type="InterPro" id="IPR036388">
    <property type="entry name" value="WH-like_DNA-bd_sf"/>
</dbReference>
<geneLocation type="plasmid" evidence="5">
    <name>pKSL</name>
</geneLocation>
<keyword evidence="5" id="KW-0614">Plasmid</keyword>
<feature type="domain" description="HTH iclR-type" evidence="4">
    <location>
        <begin position="23"/>
        <end position="83"/>
    </location>
</feature>
<proteinExistence type="predicted"/>
<evidence type="ECO:0000259" key="4">
    <source>
        <dbReference type="PROSITE" id="PS51077"/>
    </source>
</evidence>
<dbReference type="InterPro" id="IPR029016">
    <property type="entry name" value="GAF-like_dom_sf"/>
</dbReference>
<dbReference type="AlphaFoldDB" id="B6ZK55"/>
<name>B6ZK55_STRLS</name>
<evidence type="ECO:0000256" key="2">
    <source>
        <dbReference type="ARBA" id="ARBA00023163"/>
    </source>
</evidence>